<evidence type="ECO:0000313" key="2">
    <source>
        <dbReference type="Proteomes" id="UP000018050"/>
    </source>
</evidence>
<sequence length="84" mass="9267">MSQKKGIGSLLEGHRTAMTFTCKDDGLMRASFELWSWEWLNGPPPSFHAKSRADEGGCACAVPKVFCGTLRLWMAAIYDSLKGL</sequence>
<dbReference type="RefSeq" id="XP_013250366.1">
    <property type="nucleotide sequence ID" value="XM_013394912.1"/>
</dbReference>
<protein>
    <submittedName>
        <fullName evidence="1">Uncharacterized protein</fullName>
    </submittedName>
</protein>
<accession>U6GJ15</accession>
<proteinExistence type="predicted"/>
<name>U6GJ15_EIMAC</name>
<gene>
    <name evidence="1" type="ORF">EAH_00001840</name>
</gene>
<keyword evidence="2" id="KW-1185">Reference proteome</keyword>
<reference evidence="1" key="2">
    <citation type="submission" date="2013-10" db="EMBL/GenBank/DDBJ databases">
        <authorList>
            <person name="Aslett M."/>
        </authorList>
    </citation>
    <scope>NUCLEOTIDE SEQUENCE [LARGE SCALE GENOMIC DNA]</scope>
    <source>
        <strain evidence="1">Houghton</strain>
    </source>
</reference>
<dbReference type="EMBL" id="HG671043">
    <property type="protein sequence ID" value="CDI79537.1"/>
    <property type="molecule type" value="Genomic_DNA"/>
</dbReference>
<dbReference type="VEuPathDB" id="ToxoDB:EAH_00001840"/>
<dbReference type="GeneID" id="25268254"/>
<dbReference type="Proteomes" id="UP000018050">
    <property type="component" value="Unassembled WGS sequence"/>
</dbReference>
<dbReference type="AlphaFoldDB" id="U6GJ15"/>
<evidence type="ECO:0000313" key="1">
    <source>
        <dbReference type="EMBL" id="CDI79537.1"/>
    </source>
</evidence>
<reference evidence="1" key="1">
    <citation type="submission" date="2013-10" db="EMBL/GenBank/DDBJ databases">
        <title>Genomic analysis of the causative agents of coccidiosis in chickens.</title>
        <authorList>
            <person name="Reid A.J."/>
            <person name="Blake D."/>
            <person name="Billington K."/>
            <person name="Browne H."/>
            <person name="Dunn M."/>
            <person name="Hung S."/>
            <person name="Kawahara F."/>
            <person name="Miranda-Saavedra D."/>
            <person name="Mourier T."/>
            <person name="Nagra H."/>
            <person name="Otto T.D."/>
            <person name="Rawlings N."/>
            <person name="Sanchez A."/>
            <person name="Sanders M."/>
            <person name="Subramaniam C."/>
            <person name="Tay Y."/>
            <person name="Dear P."/>
            <person name="Doerig C."/>
            <person name="Gruber A."/>
            <person name="Parkinson J."/>
            <person name="Shirley M."/>
            <person name="Wan K.L."/>
            <person name="Berriman M."/>
            <person name="Tomley F."/>
            <person name="Pain A."/>
        </authorList>
    </citation>
    <scope>NUCLEOTIDE SEQUENCE [LARGE SCALE GENOMIC DNA]</scope>
    <source>
        <strain evidence="1">Houghton</strain>
    </source>
</reference>
<organism evidence="1 2">
    <name type="scientific">Eimeria acervulina</name>
    <name type="common">Coccidian parasite</name>
    <dbReference type="NCBI Taxonomy" id="5801"/>
    <lineage>
        <taxon>Eukaryota</taxon>
        <taxon>Sar</taxon>
        <taxon>Alveolata</taxon>
        <taxon>Apicomplexa</taxon>
        <taxon>Conoidasida</taxon>
        <taxon>Coccidia</taxon>
        <taxon>Eucoccidiorida</taxon>
        <taxon>Eimeriorina</taxon>
        <taxon>Eimeriidae</taxon>
        <taxon>Eimeria</taxon>
    </lineage>
</organism>